<reference evidence="1" key="1">
    <citation type="submission" date="2020-09" db="EMBL/GenBank/DDBJ databases">
        <title>Bosea spartocytisi sp. nov. a root nodule endophyte of Spartocytisus supranubius in the high mountain ecosystem fo the Teide National Park (Canary Islands, Spain).</title>
        <authorList>
            <person name="Pulido-Suarez L."/>
            <person name="Peix A."/>
            <person name="Igual J.M."/>
            <person name="Socas-Perez N."/>
            <person name="Velazquez E."/>
            <person name="Flores-Felix J.D."/>
            <person name="Leon-Barrios M."/>
        </authorList>
    </citation>
    <scope>NUCLEOTIDE SEQUENCE</scope>
    <source>
        <strain evidence="1">SSUT16</strain>
    </source>
</reference>
<comment type="caution">
    <text evidence="1">The sequence shown here is derived from an EMBL/GenBank/DDBJ whole genome shotgun (WGS) entry which is preliminary data.</text>
</comment>
<name>A0A927E5Y2_9HYPH</name>
<dbReference type="Proteomes" id="UP000619295">
    <property type="component" value="Unassembled WGS sequence"/>
</dbReference>
<evidence type="ECO:0000313" key="1">
    <source>
        <dbReference type="EMBL" id="MBD3844230.1"/>
    </source>
</evidence>
<proteinExistence type="predicted"/>
<dbReference type="AlphaFoldDB" id="A0A927E5Y2"/>
<evidence type="ECO:0000313" key="2">
    <source>
        <dbReference type="Proteomes" id="UP000619295"/>
    </source>
</evidence>
<accession>A0A927E5Y2</accession>
<gene>
    <name evidence="1" type="ORF">IED13_00870</name>
</gene>
<dbReference type="EMBL" id="JACXWY010000001">
    <property type="protein sequence ID" value="MBD3844230.1"/>
    <property type="molecule type" value="Genomic_DNA"/>
</dbReference>
<organism evidence="1 2">
    <name type="scientific">Bosea spartocytisi</name>
    <dbReference type="NCBI Taxonomy" id="2773451"/>
    <lineage>
        <taxon>Bacteria</taxon>
        <taxon>Pseudomonadati</taxon>
        <taxon>Pseudomonadota</taxon>
        <taxon>Alphaproteobacteria</taxon>
        <taxon>Hyphomicrobiales</taxon>
        <taxon>Boseaceae</taxon>
        <taxon>Bosea</taxon>
    </lineage>
</organism>
<keyword evidence="2" id="KW-1185">Reference proteome</keyword>
<protein>
    <submittedName>
        <fullName evidence="1">Uncharacterized protein</fullName>
    </submittedName>
</protein>
<dbReference type="RefSeq" id="WP_191123046.1">
    <property type="nucleotide sequence ID" value="NZ_JACXWY010000001.1"/>
</dbReference>
<sequence>MTAADDRRPEWPYKLTEAQVLLLAGHITQINHRWEMTGVDTSRNWIEFKSDKGKAFSAPDGWAELFEFAPNHHASLIRPNYRGEQAIKRLDEIKKFEAKHATERAEFERLKRKFDAV</sequence>